<dbReference type="RefSeq" id="WP_295698465.1">
    <property type="nucleotide sequence ID" value="NZ_CP145316.1"/>
</dbReference>
<evidence type="ECO:0000256" key="3">
    <source>
        <dbReference type="ARBA" id="ARBA00022679"/>
    </source>
</evidence>
<evidence type="ECO:0000256" key="4">
    <source>
        <dbReference type="ARBA" id="ARBA00022692"/>
    </source>
</evidence>
<comment type="pathway">
    <text evidence="7">Protein modification; lipoprotein biosynthesis (diacylglyceryl transfer).</text>
</comment>
<feature type="transmembrane region" description="Helical" evidence="7">
    <location>
        <begin position="64"/>
        <end position="85"/>
    </location>
</feature>
<organism evidence="8 9">
    <name type="scientific">Helicobacter mastomyrinus</name>
    <dbReference type="NCBI Taxonomy" id="287948"/>
    <lineage>
        <taxon>Bacteria</taxon>
        <taxon>Pseudomonadati</taxon>
        <taxon>Campylobacterota</taxon>
        <taxon>Epsilonproteobacteria</taxon>
        <taxon>Campylobacterales</taxon>
        <taxon>Helicobacteraceae</taxon>
        <taxon>Helicobacter</taxon>
    </lineage>
</organism>
<reference evidence="8 9" key="1">
    <citation type="submission" date="2024-02" db="EMBL/GenBank/DDBJ databases">
        <title>Genome and pathogenicity analysis of Helicobacter mastomyrinus isolated from mice.</title>
        <authorList>
            <person name="Zhu L."/>
        </authorList>
    </citation>
    <scope>NUCLEOTIDE SEQUENCE [LARGE SCALE GENOMIC DNA]</scope>
    <source>
        <strain evidence="8 9">Hm-17</strain>
    </source>
</reference>
<proteinExistence type="inferred from homology"/>
<keyword evidence="2 7" id="KW-1003">Cell membrane</keyword>
<protein>
    <recommendedName>
        <fullName evidence="7">Phosphatidylglycerol--prolipoprotein diacylglyceryl transferase</fullName>
        <ecNumber evidence="7">2.5.1.145</ecNumber>
    </recommendedName>
</protein>
<keyword evidence="3 7" id="KW-0808">Transferase</keyword>
<feature type="transmembrane region" description="Helical" evidence="7">
    <location>
        <begin position="137"/>
        <end position="155"/>
    </location>
</feature>
<sequence length="299" mass="34203">MEYSVWNRIYDYIDPIAFELGGISVHWYGIMYVSAMLIALFIAKAFVKYRNERFPVTQENLDSFFIWVEVGVILGGRIGYVLIYSPQRWEYLMQPWQMFNPYVDGVFVGISGISYHGAVSGFVIAAILFCYLKKQPFWVFMDLSAISIPLGYVFGRLGNFFNHELFGRLVSEGSFGKSIGILVNGELRYPSQLFEAFSEGIVVFVILICLLRFIKKPGLLLVAYAALYAIARFVCEYFREADVQMGYYAFGLSMGQILSLVMLTISGLLLLLIYIQKPSLPPLPQGIKQRKHSKQRRQK</sequence>
<dbReference type="PANTHER" id="PTHR30589">
    <property type="entry name" value="PROLIPOPROTEIN DIACYLGLYCERYL TRANSFERASE"/>
    <property type="match status" value="1"/>
</dbReference>
<evidence type="ECO:0000256" key="6">
    <source>
        <dbReference type="ARBA" id="ARBA00023136"/>
    </source>
</evidence>
<dbReference type="Pfam" id="PF01790">
    <property type="entry name" value="LGT"/>
    <property type="match status" value="1"/>
</dbReference>
<feature type="transmembrane region" description="Helical" evidence="7">
    <location>
        <begin position="196"/>
        <end position="214"/>
    </location>
</feature>
<comment type="subcellular location">
    <subcellularLocation>
        <location evidence="7">Cell membrane</location>
        <topology evidence="7">Multi-pass membrane protein</topology>
    </subcellularLocation>
</comment>
<feature type="transmembrane region" description="Helical" evidence="7">
    <location>
        <begin position="221"/>
        <end position="239"/>
    </location>
</feature>
<comment type="function">
    <text evidence="7">Catalyzes the transfer of the diacylglyceryl group from phosphatidylglycerol to the sulfhydryl group of the N-terminal cysteine of a prolipoprotein, the first step in the formation of mature lipoproteins.</text>
</comment>
<feature type="transmembrane region" description="Helical" evidence="7">
    <location>
        <begin position="105"/>
        <end position="130"/>
    </location>
</feature>
<dbReference type="PROSITE" id="PS01311">
    <property type="entry name" value="LGT"/>
    <property type="match status" value="1"/>
</dbReference>
<feature type="binding site" evidence="7">
    <location>
        <position position="156"/>
    </location>
    <ligand>
        <name>a 1,2-diacyl-sn-glycero-3-phospho-(1'-sn-glycerol)</name>
        <dbReference type="ChEBI" id="CHEBI:64716"/>
    </ligand>
</feature>
<dbReference type="EC" id="2.5.1.145" evidence="7"/>
<evidence type="ECO:0000313" key="8">
    <source>
        <dbReference type="EMBL" id="XAM17674.1"/>
    </source>
</evidence>
<accession>A0ABZ3F6I1</accession>
<evidence type="ECO:0000256" key="2">
    <source>
        <dbReference type="ARBA" id="ARBA00022475"/>
    </source>
</evidence>
<evidence type="ECO:0000256" key="5">
    <source>
        <dbReference type="ARBA" id="ARBA00022989"/>
    </source>
</evidence>
<comment type="catalytic activity">
    <reaction evidence="7">
        <text>L-cysteinyl-[prolipoprotein] + a 1,2-diacyl-sn-glycero-3-phospho-(1'-sn-glycerol) = an S-1,2-diacyl-sn-glyceryl-L-cysteinyl-[prolipoprotein] + sn-glycerol 1-phosphate + H(+)</text>
        <dbReference type="Rhea" id="RHEA:56712"/>
        <dbReference type="Rhea" id="RHEA-COMP:14679"/>
        <dbReference type="Rhea" id="RHEA-COMP:14680"/>
        <dbReference type="ChEBI" id="CHEBI:15378"/>
        <dbReference type="ChEBI" id="CHEBI:29950"/>
        <dbReference type="ChEBI" id="CHEBI:57685"/>
        <dbReference type="ChEBI" id="CHEBI:64716"/>
        <dbReference type="ChEBI" id="CHEBI:140658"/>
        <dbReference type="EC" id="2.5.1.145"/>
    </reaction>
</comment>
<feature type="transmembrane region" description="Helical" evidence="7">
    <location>
        <begin position="245"/>
        <end position="275"/>
    </location>
</feature>
<dbReference type="PANTHER" id="PTHR30589:SF0">
    <property type="entry name" value="PHOSPHATIDYLGLYCEROL--PROLIPOPROTEIN DIACYLGLYCERYL TRANSFERASE"/>
    <property type="match status" value="1"/>
</dbReference>
<feature type="transmembrane region" description="Helical" evidence="7">
    <location>
        <begin position="25"/>
        <end position="43"/>
    </location>
</feature>
<dbReference type="InterPro" id="IPR001640">
    <property type="entry name" value="Lgt"/>
</dbReference>
<keyword evidence="4 7" id="KW-0812">Transmembrane</keyword>
<dbReference type="EMBL" id="CP145316">
    <property type="protein sequence ID" value="XAM17674.1"/>
    <property type="molecule type" value="Genomic_DNA"/>
</dbReference>
<dbReference type="GO" id="GO:0008961">
    <property type="term" value="F:phosphatidylglycerol-prolipoprotein diacylglyceryl transferase activity"/>
    <property type="evidence" value="ECO:0007669"/>
    <property type="project" value="UniProtKB-EC"/>
</dbReference>
<evidence type="ECO:0000313" key="9">
    <source>
        <dbReference type="Proteomes" id="UP001434737"/>
    </source>
</evidence>
<keyword evidence="5 7" id="KW-1133">Transmembrane helix</keyword>
<name>A0ABZ3F6I1_9HELI</name>
<gene>
    <name evidence="7 8" type="primary">lgt</name>
    <name evidence="8" type="ORF">V3I05_08270</name>
</gene>
<comment type="similarity">
    <text evidence="1 7">Belongs to the Lgt family.</text>
</comment>
<keyword evidence="6 7" id="KW-0472">Membrane</keyword>
<evidence type="ECO:0000256" key="1">
    <source>
        <dbReference type="ARBA" id="ARBA00007150"/>
    </source>
</evidence>
<evidence type="ECO:0000256" key="7">
    <source>
        <dbReference type="HAMAP-Rule" id="MF_01147"/>
    </source>
</evidence>
<dbReference type="NCBIfam" id="TIGR00544">
    <property type="entry name" value="lgt"/>
    <property type="match status" value="1"/>
</dbReference>
<dbReference type="HAMAP" id="MF_01147">
    <property type="entry name" value="Lgt"/>
    <property type="match status" value="1"/>
</dbReference>
<keyword evidence="9" id="KW-1185">Reference proteome</keyword>
<dbReference type="Proteomes" id="UP001434737">
    <property type="component" value="Chromosome"/>
</dbReference>